<dbReference type="Gene3D" id="2.60.200.30">
    <property type="entry name" value="Probable inorganic polyphosphate/atp-NAD kinase, domain 2"/>
    <property type="match status" value="1"/>
</dbReference>
<keyword evidence="5 6" id="KW-0520">NAD</keyword>
<dbReference type="GO" id="GO:0005739">
    <property type="term" value="C:mitochondrion"/>
    <property type="evidence" value="ECO:0007669"/>
    <property type="project" value="UniProtKB-SubCell"/>
</dbReference>
<organism evidence="7 8">
    <name type="scientific">Cloeon dipterum</name>
    <dbReference type="NCBI Taxonomy" id="197152"/>
    <lineage>
        <taxon>Eukaryota</taxon>
        <taxon>Metazoa</taxon>
        <taxon>Ecdysozoa</taxon>
        <taxon>Arthropoda</taxon>
        <taxon>Hexapoda</taxon>
        <taxon>Insecta</taxon>
        <taxon>Pterygota</taxon>
        <taxon>Palaeoptera</taxon>
        <taxon>Ephemeroptera</taxon>
        <taxon>Pisciforma</taxon>
        <taxon>Baetidae</taxon>
        <taxon>Cloeon</taxon>
    </lineage>
</organism>
<comment type="similarity">
    <text evidence="1 6">Belongs to the NAD kinase family.</text>
</comment>
<evidence type="ECO:0000256" key="4">
    <source>
        <dbReference type="ARBA" id="ARBA00022857"/>
    </source>
</evidence>
<comment type="caution">
    <text evidence="7">The sequence shown here is derived from an EMBL/GenBank/DDBJ whole genome shotgun (WGS) entry which is preliminary data.</text>
</comment>
<dbReference type="Gene3D" id="3.40.50.10330">
    <property type="entry name" value="Probable inorganic polyphosphate/atp-NAD kinase, domain 1"/>
    <property type="match status" value="1"/>
</dbReference>
<evidence type="ECO:0000256" key="3">
    <source>
        <dbReference type="ARBA" id="ARBA00022777"/>
    </source>
</evidence>
<dbReference type="GO" id="GO:0006741">
    <property type="term" value="P:NADP+ biosynthetic process"/>
    <property type="evidence" value="ECO:0007669"/>
    <property type="project" value="UniProtKB-UniRule"/>
</dbReference>
<keyword evidence="6" id="KW-0067">ATP-binding</keyword>
<keyword evidence="4 6" id="KW-0521">NADP</keyword>
<evidence type="ECO:0000313" key="8">
    <source>
        <dbReference type="Proteomes" id="UP000494165"/>
    </source>
</evidence>
<comment type="function">
    <text evidence="6">Mitochondrial NAD(+) kinase that phosphorylates NAD(+) to yield NADP(+). Can use both ATP or inorganic polyphosphate as the phosphoryl donor.</text>
</comment>
<dbReference type="SUPFAM" id="SSF111331">
    <property type="entry name" value="NAD kinase/diacylglycerol kinase-like"/>
    <property type="match status" value="1"/>
</dbReference>
<evidence type="ECO:0000256" key="5">
    <source>
        <dbReference type="ARBA" id="ARBA00023027"/>
    </source>
</evidence>
<dbReference type="GO" id="GO:0005524">
    <property type="term" value="F:ATP binding"/>
    <property type="evidence" value="ECO:0007669"/>
    <property type="project" value="UniProtKB-UniRule"/>
</dbReference>
<comment type="catalytic activity">
    <reaction evidence="6">
        <text>NAD(+) + ATP = ADP + NADP(+) + H(+)</text>
        <dbReference type="Rhea" id="RHEA:18629"/>
        <dbReference type="ChEBI" id="CHEBI:15378"/>
        <dbReference type="ChEBI" id="CHEBI:30616"/>
        <dbReference type="ChEBI" id="CHEBI:57540"/>
        <dbReference type="ChEBI" id="CHEBI:58349"/>
        <dbReference type="ChEBI" id="CHEBI:456216"/>
        <dbReference type="EC" id="2.7.1.23"/>
    </reaction>
</comment>
<dbReference type="PANTHER" id="PTHR13158:SF5">
    <property type="entry name" value="NAD KINASE 2, MITOCHONDRIAL"/>
    <property type="match status" value="1"/>
</dbReference>
<sequence length="399" mass="44808">MRRQAFECSKALIVSKLSRYEFERFRQPSLSTAQLEKALRDRGSDYELLLHHHHVHKSCEAAVDAALRARNIQTKVVNRLNFKEACVEWADAVFTAGGDGTFLLASSRIPDNRKPVIGFNSDPTRSEGFLCLPGHFSRNISEAVERLVTGDFHWTFRTRVRITLVGSNVFQPPIELHDQQLLHPEYSEDKEMFFDCLQEQHKSAKTDKRTDQQKRVLPVLALNEVFMGERLSARVSYYEIKLNGGPKVKVKSSGLCVATGTGSTSWAYSIGRLSTDSVHELLRALQSERPDIELNLGDRQLLERVTDRFNNALVFGPEESRLNYVIRDMISASVWPAPRGVISPRGFAHLLEVKSRCGDAALVVDGGVSFNFNDGTVAVMEVHPEDSLRTVTLVLPNTA</sequence>
<keyword evidence="6" id="KW-0547">Nucleotide-binding</keyword>
<proteinExistence type="inferred from homology"/>
<keyword evidence="8" id="KW-1185">Reference proteome</keyword>
<name>A0A8S1CDW2_9INSE</name>
<dbReference type="EMBL" id="CADEPI010000038">
    <property type="protein sequence ID" value="CAB3368454.1"/>
    <property type="molecule type" value="Genomic_DNA"/>
</dbReference>
<evidence type="ECO:0000256" key="6">
    <source>
        <dbReference type="PIRNR" id="PIRNR017565"/>
    </source>
</evidence>
<comment type="subcellular location">
    <subcellularLocation>
        <location evidence="6">Mitochondrion</location>
    </subcellularLocation>
</comment>
<dbReference type="InterPro" id="IPR016064">
    <property type="entry name" value="NAD/diacylglycerol_kinase_sf"/>
</dbReference>
<dbReference type="OrthoDB" id="185618at2759"/>
<keyword evidence="6" id="KW-0496">Mitochondrion</keyword>
<protein>
    <recommendedName>
        <fullName evidence="6">NAD kinase 2, mitochondrial</fullName>
        <ecNumber evidence="6">2.7.1.23</ecNumber>
    </recommendedName>
    <alternativeName>
        <fullName evidence="6">NAD kinase domain-containing protein 1, mitochondrial</fullName>
    </alternativeName>
</protein>
<dbReference type="GO" id="GO:0019674">
    <property type="term" value="P:NAD+ metabolic process"/>
    <property type="evidence" value="ECO:0007669"/>
    <property type="project" value="UniProtKB-UniRule"/>
</dbReference>
<dbReference type="InterPro" id="IPR012355">
    <property type="entry name" value="NADK2_mit"/>
</dbReference>
<dbReference type="InterPro" id="IPR002504">
    <property type="entry name" value="NADK"/>
</dbReference>
<dbReference type="AlphaFoldDB" id="A0A8S1CDW2"/>
<dbReference type="EC" id="2.7.1.23" evidence="6"/>
<gene>
    <name evidence="7" type="ORF">CLODIP_2_CD07254</name>
</gene>
<keyword evidence="3 6" id="KW-0418">Kinase</keyword>
<dbReference type="GO" id="GO:0042803">
    <property type="term" value="F:protein homodimerization activity"/>
    <property type="evidence" value="ECO:0007669"/>
    <property type="project" value="UniProtKB-UniRule"/>
</dbReference>
<dbReference type="Proteomes" id="UP000494165">
    <property type="component" value="Unassembled WGS sequence"/>
</dbReference>
<evidence type="ECO:0000256" key="1">
    <source>
        <dbReference type="ARBA" id="ARBA00010995"/>
    </source>
</evidence>
<comment type="subunit">
    <text evidence="6">Homodimer.</text>
</comment>
<dbReference type="GO" id="GO:0003951">
    <property type="term" value="F:NAD+ kinase activity"/>
    <property type="evidence" value="ECO:0007669"/>
    <property type="project" value="UniProtKB-UniRule"/>
</dbReference>
<dbReference type="PANTHER" id="PTHR13158">
    <property type="match status" value="1"/>
</dbReference>
<dbReference type="InterPro" id="IPR017438">
    <property type="entry name" value="ATP-NAD_kinase_N"/>
</dbReference>
<dbReference type="PIRSF" id="PIRSF017565">
    <property type="entry name" value="Kin_ATP-NAD_euk"/>
    <property type="match status" value="1"/>
</dbReference>
<accession>A0A8S1CDW2</accession>
<dbReference type="InterPro" id="IPR017437">
    <property type="entry name" value="ATP-NAD_kinase_PpnK-typ_C"/>
</dbReference>
<evidence type="ECO:0000256" key="2">
    <source>
        <dbReference type="ARBA" id="ARBA00022679"/>
    </source>
</evidence>
<evidence type="ECO:0000313" key="7">
    <source>
        <dbReference type="EMBL" id="CAB3368454.1"/>
    </source>
</evidence>
<reference evidence="7 8" key="1">
    <citation type="submission" date="2020-04" db="EMBL/GenBank/DDBJ databases">
        <authorList>
            <person name="Alioto T."/>
            <person name="Alioto T."/>
            <person name="Gomez Garrido J."/>
        </authorList>
    </citation>
    <scope>NUCLEOTIDE SEQUENCE [LARGE SCALE GENOMIC DNA]</scope>
</reference>
<keyword evidence="2 6" id="KW-0808">Transferase</keyword>
<dbReference type="Pfam" id="PF01513">
    <property type="entry name" value="NAD_kinase"/>
    <property type="match status" value="1"/>
</dbReference>